<dbReference type="InterPro" id="IPR011707">
    <property type="entry name" value="Cu-oxidase-like_N"/>
</dbReference>
<proteinExistence type="predicted"/>
<dbReference type="Proteomes" id="UP000298218">
    <property type="component" value="Unassembled WGS sequence"/>
</dbReference>
<protein>
    <submittedName>
        <fullName evidence="7">Multicopper oxidase family protein</fullName>
    </submittedName>
</protein>
<dbReference type="PANTHER" id="PTHR11709">
    <property type="entry name" value="MULTI-COPPER OXIDASE"/>
    <property type="match status" value="1"/>
</dbReference>
<dbReference type="CDD" id="cd13896">
    <property type="entry name" value="CuRO_3_CopA"/>
    <property type="match status" value="1"/>
</dbReference>
<sequence>MSGATLLALSACTPAPTFVSPTSSSVGKTEAARKGSRATTRVALRAGTGTLDLAGTTAPTWSYGSIPSPIIRLKKGDALGATIENALPEPTSIHWHGVALRNDMDGVPNLTQKAIAAGSSFRYQFHAPHAGTYWFHPHVGTQLDRGLYGALIVEDPKEPLAYDDEWVVILDDWLDGVTATPPEVLADLSKGMGYMDDMGIRMGNMLMGAKSNVLGGDAGDVYYPHYLINGRPPADPETYASAPGKRVRIRLINAGGDTAFRVALAGHHLTVTHTEGFPVDPVEVDSVLLGMGERYDVIVAMGDGVFAFVAEAEGKQNRAFAVVRTSAGTTPPTTVIVPELSGRLATVDKLRAASDVALPTRSPDRELTIRLRGSMTTYNWSLDGRRFSHDNPMNDAHPISAGERVRVNFVNTTEMWHPMHLHGHTYQHSNGGPRKDTSIVLPGRTLSVDFDADNPGRWLTDCHNLYHGEAGMMGVLAYTN</sequence>
<evidence type="ECO:0000256" key="2">
    <source>
        <dbReference type="ARBA" id="ARBA00023002"/>
    </source>
</evidence>
<dbReference type="GO" id="GO:0005507">
    <property type="term" value="F:copper ion binding"/>
    <property type="evidence" value="ECO:0007669"/>
    <property type="project" value="InterPro"/>
</dbReference>
<dbReference type="OrthoDB" id="345021at2"/>
<name>A0A4Y8KRJ7_9MICO</name>
<evidence type="ECO:0000256" key="1">
    <source>
        <dbReference type="ARBA" id="ARBA00022723"/>
    </source>
</evidence>
<dbReference type="SUPFAM" id="SSF49503">
    <property type="entry name" value="Cupredoxins"/>
    <property type="match status" value="3"/>
</dbReference>
<reference evidence="7 8" key="1">
    <citation type="submission" date="2019-03" db="EMBL/GenBank/DDBJ databases">
        <title>Genomics of glacier-inhabiting Cryobacterium strains.</title>
        <authorList>
            <person name="Liu Q."/>
            <person name="Xin Y.-H."/>
        </authorList>
    </citation>
    <scope>NUCLEOTIDE SEQUENCE [LARGE SCALE GENOMIC DNA]</scope>
    <source>
        <strain evidence="7 8">CGMCC 1.4292</strain>
    </source>
</reference>
<evidence type="ECO:0000313" key="7">
    <source>
        <dbReference type="EMBL" id="TFD78534.1"/>
    </source>
</evidence>
<dbReference type="InterPro" id="IPR011706">
    <property type="entry name" value="Cu-oxidase_C"/>
</dbReference>
<dbReference type="GO" id="GO:0016491">
    <property type="term" value="F:oxidoreductase activity"/>
    <property type="evidence" value="ECO:0007669"/>
    <property type="project" value="UniProtKB-KW"/>
</dbReference>
<dbReference type="InterPro" id="IPR034279">
    <property type="entry name" value="CuRO_3_CopA"/>
</dbReference>
<comment type="caution">
    <text evidence="7">The sequence shown here is derived from an EMBL/GenBank/DDBJ whole genome shotgun (WGS) entry which is preliminary data.</text>
</comment>
<dbReference type="AlphaFoldDB" id="A0A4Y8KRJ7"/>
<keyword evidence="1" id="KW-0479">Metal-binding</keyword>
<feature type="domain" description="Plastocyanin-like" evidence="5">
    <location>
        <begin position="363"/>
        <end position="478"/>
    </location>
</feature>
<evidence type="ECO:0000313" key="8">
    <source>
        <dbReference type="Proteomes" id="UP000298218"/>
    </source>
</evidence>
<dbReference type="EMBL" id="SOHQ01000028">
    <property type="protein sequence ID" value="TFD78534.1"/>
    <property type="molecule type" value="Genomic_DNA"/>
</dbReference>
<keyword evidence="8" id="KW-1185">Reference proteome</keyword>
<dbReference type="Pfam" id="PF07732">
    <property type="entry name" value="Cu-oxidase_3"/>
    <property type="match status" value="1"/>
</dbReference>
<gene>
    <name evidence="7" type="ORF">E3T53_10125</name>
</gene>
<dbReference type="Pfam" id="PF07731">
    <property type="entry name" value="Cu-oxidase_2"/>
    <property type="match status" value="1"/>
</dbReference>
<evidence type="ECO:0000259" key="5">
    <source>
        <dbReference type="Pfam" id="PF07731"/>
    </source>
</evidence>
<dbReference type="PANTHER" id="PTHR11709:SF394">
    <property type="entry name" value="FI03373P-RELATED"/>
    <property type="match status" value="1"/>
</dbReference>
<dbReference type="Pfam" id="PF00394">
    <property type="entry name" value="Cu-oxidase"/>
    <property type="match status" value="1"/>
</dbReference>
<accession>A0A4Y8KRJ7</accession>
<keyword evidence="2" id="KW-0560">Oxidoreductase</keyword>
<feature type="domain" description="Plastocyanin-like" evidence="6">
    <location>
        <begin position="58"/>
        <end position="157"/>
    </location>
</feature>
<dbReference type="InterPro" id="IPR008972">
    <property type="entry name" value="Cupredoxin"/>
</dbReference>
<evidence type="ECO:0000256" key="3">
    <source>
        <dbReference type="ARBA" id="ARBA00023008"/>
    </source>
</evidence>
<dbReference type="InterPro" id="IPR045087">
    <property type="entry name" value="Cu-oxidase_fam"/>
</dbReference>
<dbReference type="Gene3D" id="2.60.40.420">
    <property type="entry name" value="Cupredoxins - blue copper proteins"/>
    <property type="match status" value="3"/>
</dbReference>
<organism evidence="7 8">
    <name type="scientific">Cryobacterium psychrophilum</name>
    <dbReference type="NCBI Taxonomy" id="41988"/>
    <lineage>
        <taxon>Bacteria</taxon>
        <taxon>Bacillati</taxon>
        <taxon>Actinomycetota</taxon>
        <taxon>Actinomycetes</taxon>
        <taxon>Micrococcales</taxon>
        <taxon>Microbacteriaceae</taxon>
        <taxon>Cryobacterium</taxon>
    </lineage>
</organism>
<dbReference type="InterPro" id="IPR001117">
    <property type="entry name" value="Cu-oxidase_2nd"/>
</dbReference>
<feature type="domain" description="Plastocyanin-like" evidence="4">
    <location>
        <begin position="225"/>
        <end position="326"/>
    </location>
</feature>
<dbReference type="CDD" id="cd13870">
    <property type="entry name" value="CuRO_2_CopA_like_1"/>
    <property type="match status" value="1"/>
</dbReference>
<evidence type="ECO:0000259" key="6">
    <source>
        <dbReference type="Pfam" id="PF07732"/>
    </source>
</evidence>
<keyword evidence="3" id="KW-0186">Copper</keyword>
<evidence type="ECO:0000259" key="4">
    <source>
        <dbReference type="Pfam" id="PF00394"/>
    </source>
</evidence>
<dbReference type="CDD" id="cd13861">
    <property type="entry name" value="CuRO_1_CumA_like"/>
    <property type="match status" value="1"/>
</dbReference>